<proteinExistence type="predicted"/>
<organism evidence="1 2">
    <name type="scientific">Penicillium oxalicum (strain 114-2 / CGMCC 5302)</name>
    <name type="common">Penicillium decumbens</name>
    <dbReference type="NCBI Taxonomy" id="933388"/>
    <lineage>
        <taxon>Eukaryota</taxon>
        <taxon>Fungi</taxon>
        <taxon>Dikarya</taxon>
        <taxon>Ascomycota</taxon>
        <taxon>Pezizomycotina</taxon>
        <taxon>Eurotiomycetes</taxon>
        <taxon>Eurotiomycetidae</taxon>
        <taxon>Eurotiales</taxon>
        <taxon>Aspergillaceae</taxon>
        <taxon>Penicillium</taxon>
    </lineage>
</organism>
<name>S7ZGG7_PENO1</name>
<dbReference type="HOGENOM" id="CLU_1993399_0_0_1"/>
<keyword evidence="2" id="KW-1185">Reference proteome</keyword>
<accession>S7ZGG7</accession>
<dbReference type="EMBL" id="KB644411">
    <property type="protein sequence ID" value="EPS29339.1"/>
    <property type="molecule type" value="Genomic_DNA"/>
</dbReference>
<sequence>MNNRRVKRHADAESGVQLDALEFAIHQSRWKTLFGFGPILLLPCKVLCGWDTPKKPKPNIILQGPLAEETGGAEGAGTSSRPVEWRTKTANFTVIPSGYRVVDIWTRTHHSHAGAQNAQENATKT</sequence>
<dbReference type="AlphaFoldDB" id="S7ZGG7"/>
<protein>
    <submittedName>
        <fullName evidence="1">Uncharacterized protein</fullName>
    </submittedName>
</protein>
<evidence type="ECO:0000313" key="2">
    <source>
        <dbReference type="Proteomes" id="UP000019376"/>
    </source>
</evidence>
<evidence type="ECO:0000313" key="1">
    <source>
        <dbReference type="EMBL" id="EPS29339.1"/>
    </source>
</evidence>
<reference evidence="1 2" key="1">
    <citation type="journal article" date="2013" name="PLoS ONE">
        <title>Genomic and secretomic analyses reveal unique features of the lignocellulolytic enzyme system of Penicillium decumbens.</title>
        <authorList>
            <person name="Liu G."/>
            <person name="Zhang L."/>
            <person name="Wei X."/>
            <person name="Zou G."/>
            <person name="Qin Y."/>
            <person name="Ma L."/>
            <person name="Li J."/>
            <person name="Zheng H."/>
            <person name="Wang S."/>
            <person name="Wang C."/>
            <person name="Xun L."/>
            <person name="Zhao G.-P."/>
            <person name="Zhou Z."/>
            <person name="Qu Y."/>
        </authorList>
    </citation>
    <scope>NUCLEOTIDE SEQUENCE [LARGE SCALE GENOMIC DNA]</scope>
    <source>
        <strain evidence="2">114-2 / CGMCC 5302</strain>
    </source>
</reference>
<dbReference type="Proteomes" id="UP000019376">
    <property type="component" value="Unassembled WGS sequence"/>
</dbReference>
<gene>
    <name evidence="1" type="ORF">PDE_04288</name>
</gene>